<dbReference type="GO" id="GO:0016491">
    <property type="term" value="F:oxidoreductase activity"/>
    <property type="evidence" value="ECO:0007669"/>
    <property type="project" value="UniProtKB-KW"/>
</dbReference>
<evidence type="ECO:0000313" key="4">
    <source>
        <dbReference type="EMBL" id="CQD21379.1"/>
    </source>
</evidence>
<evidence type="ECO:0000256" key="1">
    <source>
        <dbReference type="ARBA" id="ARBA00006484"/>
    </source>
</evidence>
<dbReference type="Gene3D" id="3.40.50.720">
    <property type="entry name" value="NAD(P)-binding Rossmann-like Domain"/>
    <property type="match status" value="1"/>
</dbReference>
<gene>
    <name evidence="4" type="ORF">BN970_04987</name>
</gene>
<accession>A0A0U1DTF1</accession>
<evidence type="ECO:0000256" key="3">
    <source>
        <dbReference type="RuleBase" id="RU000363"/>
    </source>
</evidence>
<dbReference type="Pfam" id="PF00106">
    <property type="entry name" value="adh_short"/>
    <property type="match status" value="1"/>
</dbReference>
<organism evidence="4 5">
    <name type="scientific">Mycolicibacterium conceptionense</name>
    <dbReference type="NCBI Taxonomy" id="451644"/>
    <lineage>
        <taxon>Bacteria</taxon>
        <taxon>Bacillati</taxon>
        <taxon>Actinomycetota</taxon>
        <taxon>Actinomycetes</taxon>
        <taxon>Mycobacteriales</taxon>
        <taxon>Mycobacteriaceae</taxon>
        <taxon>Mycolicibacterium</taxon>
    </lineage>
</organism>
<dbReference type="InterPro" id="IPR036291">
    <property type="entry name" value="NAD(P)-bd_dom_sf"/>
</dbReference>
<comment type="similarity">
    <text evidence="1 3">Belongs to the short-chain dehydrogenases/reductases (SDR) family.</text>
</comment>
<reference evidence="4 5" key="1">
    <citation type="submission" date="2015-03" db="EMBL/GenBank/DDBJ databases">
        <authorList>
            <person name="Murphy D."/>
        </authorList>
    </citation>
    <scope>NUCLEOTIDE SEQUENCE [LARGE SCALE GENOMIC DNA]</scope>
    <source>
        <strain evidence="4 5">D16</strain>
    </source>
</reference>
<dbReference type="PRINTS" id="PR00080">
    <property type="entry name" value="SDRFAMILY"/>
</dbReference>
<dbReference type="PANTHER" id="PTHR44196:SF1">
    <property type="entry name" value="DEHYDROGENASE_REDUCTASE SDR FAMILY MEMBER 7B"/>
    <property type="match status" value="1"/>
</dbReference>
<protein>
    <submittedName>
        <fullName evidence="4">Short-chain dehydrogenase/reductase SDR</fullName>
    </submittedName>
</protein>
<sequence>MALALSRQGAELVVVARREGLLNKLADEISHAGGTSPRVLAADLAEPGSAARVGAHALDALGGVDIVVNNAGANLTGPQSLIADSTFAREVFEVNLWSPLALTAALLPAMHAVGTGTIVNVTSTVQAVPLPLLGYYAASKAALAQATRSLRLELAETGIRVLEVVPGSTDTALRDIDELPWKTKPPRTLPPVSPASTARAVVRGLQRGATRVVYPAYSLVPLEIPVFGRLVATVGGRRVNTLDALELGAR</sequence>
<proteinExistence type="inferred from homology"/>
<evidence type="ECO:0000313" key="5">
    <source>
        <dbReference type="Proteomes" id="UP000182227"/>
    </source>
</evidence>
<dbReference type="Proteomes" id="UP000182227">
    <property type="component" value="Unassembled WGS sequence"/>
</dbReference>
<dbReference type="PANTHER" id="PTHR44196">
    <property type="entry name" value="DEHYDROGENASE/REDUCTASE SDR FAMILY MEMBER 7B"/>
    <property type="match status" value="1"/>
</dbReference>
<name>A0A0U1DTF1_9MYCO</name>
<dbReference type="InterPro" id="IPR002347">
    <property type="entry name" value="SDR_fam"/>
</dbReference>
<dbReference type="AlphaFoldDB" id="A0A0U1DTF1"/>
<dbReference type="SUPFAM" id="SSF51735">
    <property type="entry name" value="NAD(P)-binding Rossmann-fold domains"/>
    <property type="match status" value="1"/>
</dbReference>
<dbReference type="GO" id="GO:0016020">
    <property type="term" value="C:membrane"/>
    <property type="evidence" value="ECO:0007669"/>
    <property type="project" value="TreeGrafter"/>
</dbReference>
<keyword evidence="2" id="KW-0560">Oxidoreductase</keyword>
<dbReference type="EMBL" id="CTEF01000004">
    <property type="protein sequence ID" value="CQD21379.1"/>
    <property type="molecule type" value="Genomic_DNA"/>
</dbReference>
<evidence type="ECO:0000256" key="2">
    <source>
        <dbReference type="ARBA" id="ARBA00023002"/>
    </source>
</evidence>
<dbReference type="PRINTS" id="PR00081">
    <property type="entry name" value="GDHRDH"/>
</dbReference>